<evidence type="ECO:0000256" key="5">
    <source>
        <dbReference type="ARBA" id="ARBA00023136"/>
    </source>
</evidence>
<evidence type="ECO:0000256" key="4">
    <source>
        <dbReference type="ARBA" id="ARBA00022989"/>
    </source>
</evidence>
<feature type="transmembrane region" description="Helical" evidence="7">
    <location>
        <begin position="12"/>
        <end position="36"/>
    </location>
</feature>
<sequence length="138" mass="14414">MDVLIADAEMAGLGFALVLGVLSLLWGATAAVGAIFMRHAARAEAKAAHPAPAAVAPPQPAPQTPVGGPPPHHIAAIAAVIEAMGYGEHRVHIRLPGHERAGWLAQGRVMQNSRAQERGGWGRRPPPPPTQTPPTHKQ</sequence>
<dbReference type="GO" id="GO:0005886">
    <property type="term" value="C:plasma membrane"/>
    <property type="evidence" value="ECO:0007669"/>
    <property type="project" value="UniProtKB-SubCell"/>
</dbReference>
<proteinExistence type="predicted"/>
<keyword evidence="9" id="KW-1185">Reference proteome</keyword>
<organism evidence="8 9">
    <name type="scientific">Roseospirillum parvum</name>
    <dbReference type="NCBI Taxonomy" id="83401"/>
    <lineage>
        <taxon>Bacteria</taxon>
        <taxon>Pseudomonadati</taxon>
        <taxon>Pseudomonadota</taxon>
        <taxon>Alphaproteobacteria</taxon>
        <taxon>Rhodospirillales</taxon>
        <taxon>Rhodospirillaceae</taxon>
        <taxon>Roseospirillum</taxon>
    </lineage>
</organism>
<keyword evidence="3 7" id="KW-0812">Transmembrane</keyword>
<dbReference type="GO" id="GO:0036376">
    <property type="term" value="P:sodium ion export across plasma membrane"/>
    <property type="evidence" value="ECO:0007669"/>
    <property type="project" value="InterPro"/>
</dbReference>
<dbReference type="EMBL" id="FNCV01000002">
    <property type="protein sequence ID" value="SDG76054.1"/>
    <property type="molecule type" value="Genomic_DNA"/>
</dbReference>
<dbReference type="InterPro" id="IPR005899">
    <property type="entry name" value="Na_pump_deCOase"/>
</dbReference>
<evidence type="ECO:0000256" key="2">
    <source>
        <dbReference type="ARBA" id="ARBA00022475"/>
    </source>
</evidence>
<evidence type="ECO:0000313" key="9">
    <source>
        <dbReference type="Proteomes" id="UP000217076"/>
    </source>
</evidence>
<reference evidence="9" key="1">
    <citation type="submission" date="2016-10" db="EMBL/GenBank/DDBJ databases">
        <authorList>
            <person name="Varghese N."/>
            <person name="Submissions S."/>
        </authorList>
    </citation>
    <scope>NUCLEOTIDE SEQUENCE [LARGE SCALE GENOMIC DNA]</scope>
    <source>
        <strain evidence="9">930I</strain>
    </source>
</reference>
<accession>A0A1G7WVX3</accession>
<feature type="region of interest" description="Disordered" evidence="6">
    <location>
        <begin position="50"/>
        <end position="72"/>
    </location>
</feature>
<dbReference type="RefSeq" id="WP_092616190.1">
    <property type="nucleotide sequence ID" value="NZ_FNCV01000002.1"/>
</dbReference>
<dbReference type="Proteomes" id="UP000217076">
    <property type="component" value="Unassembled WGS sequence"/>
</dbReference>
<dbReference type="STRING" id="83401.SAMN05421742_102337"/>
<gene>
    <name evidence="8" type="ORF">SAMN05421742_102337</name>
</gene>
<dbReference type="Pfam" id="PF04277">
    <property type="entry name" value="OAD_gamma"/>
    <property type="match status" value="1"/>
</dbReference>
<protein>
    <submittedName>
        <fullName evidence="8">Oxaloacetate decarboxylase, gamma chain</fullName>
    </submittedName>
</protein>
<feature type="compositionally biased region" description="Pro residues" evidence="6">
    <location>
        <begin position="55"/>
        <end position="72"/>
    </location>
</feature>
<evidence type="ECO:0000313" key="8">
    <source>
        <dbReference type="EMBL" id="SDG76054.1"/>
    </source>
</evidence>
<keyword evidence="5 7" id="KW-0472">Membrane</keyword>
<evidence type="ECO:0000256" key="3">
    <source>
        <dbReference type="ARBA" id="ARBA00022692"/>
    </source>
</evidence>
<comment type="subcellular location">
    <subcellularLocation>
        <location evidence="1">Cell membrane</location>
    </subcellularLocation>
</comment>
<dbReference type="AlphaFoldDB" id="A0A1G7WVX3"/>
<keyword evidence="4 7" id="KW-1133">Transmembrane helix</keyword>
<evidence type="ECO:0000256" key="7">
    <source>
        <dbReference type="SAM" id="Phobius"/>
    </source>
</evidence>
<feature type="region of interest" description="Disordered" evidence="6">
    <location>
        <begin position="102"/>
        <end position="138"/>
    </location>
</feature>
<evidence type="ECO:0000256" key="1">
    <source>
        <dbReference type="ARBA" id="ARBA00004236"/>
    </source>
</evidence>
<evidence type="ECO:0000256" key="6">
    <source>
        <dbReference type="SAM" id="MobiDB-lite"/>
    </source>
</evidence>
<name>A0A1G7WVX3_9PROT</name>
<dbReference type="GO" id="GO:0015081">
    <property type="term" value="F:sodium ion transmembrane transporter activity"/>
    <property type="evidence" value="ECO:0007669"/>
    <property type="project" value="InterPro"/>
</dbReference>
<keyword evidence="2" id="KW-1003">Cell membrane</keyword>